<dbReference type="GO" id="GO:0000122">
    <property type="term" value="P:negative regulation of transcription by RNA polymerase II"/>
    <property type="evidence" value="ECO:0007669"/>
    <property type="project" value="InterPro"/>
</dbReference>
<name>A0A6A4X750_AMPAM</name>
<dbReference type="Gene3D" id="6.10.250.2910">
    <property type="match status" value="1"/>
</dbReference>
<evidence type="ECO:0000313" key="9">
    <source>
        <dbReference type="EMBL" id="KAF0313269.1"/>
    </source>
</evidence>
<sequence length="293" mass="32647">MATSPAAEIHLTGTPGSTPANDMDDFVSLPDDDKDLSLMIESSKTDDLSNALHTDPDAPRKKKKTRRGKKKQRHAPPPEGVVNVVEDNQDGAGIVRPEDSAAAGAAAPSQNDDGEQAVPSKRQRLNRRQRRRRSGRLPAPILRPRDVPRAPLNSTSFIIDDHENSAFYIDFDAAARRSPTGPSDGSQLESSTADDEDAEEAALAEAEEFSRKDFENVYRRAREEELAELERPELVECVRALEARVRELEAQLTLYDPEVWVTNLQNQLLHLQEENLMLVKTREALMKKHGLET</sequence>
<dbReference type="EMBL" id="VIIS01000103">
    <property type="protein sequence ID" value="KAF0313269.1"/>
    <property type="molecule type" value="Genomic_DNA"/>
</dbReference>
<comment type="caution">
    <text evidence="9">The sequence shown here is derived from an EMBL/GenBank/DDBJ whole genome shotgun (WGS) entry which is preliminary data.</text>
</comment>
<evidence type="ECO:0000256" key="5">
    <source>
        <dbReference type="ARBA" id="ARBA00023054"/>
    </source>
</evidence>
<evidence type="ECO:0000256" key="7">
    <source>
        <dbReference type="ARBA" id="ARBA00023242"/>
    </source>
</evidence>
<keyword evidence="6" id="KW-0804">Transcription</keyword>
<keyword evidence="5" id="KW-0175">Coiled coil</keyword>
<feature type="compositionally biased region" description="Basic residues" evidence="8">
    <location>
        <begin position="121"/>
        <end position="135"/>
    </location>
</feature>
<dbReference type="GO" id="GO:0005654">
    <property type="term" value="C:nucleoplasm"/>
    <property type="evidence" value="ECO:0007669"/>
    <property type="project" value="TreeGrafter"/>
</dbReference>
<feature type="compositionally biased region" description="Acidic residues" evidence="8">
    <location>
        <begin position="22"/>
        <end position="34"/>
    </location>
</feature>
<dbReference type="PANTHER" id="PTHR13469">
    <property type="entry name" value="HEXAMETHYLENE BISACETAMIDE INDUCIBLE 1"/>
    <property type="match status" value="1"/>
</dbReference>
<dbReference type="PRINTS" id="PR02094">
    <property type="entry name" value="HEXIMFAMILY"/>
</dbReference>
<accession>A0A6A4X750</accession>
<organism evidence="9 10">
    <name type="scientific">Amphibalanus amphitrite</name>
    <name type="common">Striped barnacle</name>
    <name type="synonym">Balanus amphitrite</name>
    <dbReference type="NCBI Taxonomy" id="1232801"/>
    <lineage>
        <taxon>Eukaryota</taxon>
        <taxon>Metazoa</taxon>
        <taxon>Ecdysozoa</taxon>
        <taxon>Arthropoda</taxon>
        <taxon>Crustacea</taxon>
        <taxon>Multicrustacea</taxon>
        <taxon>Cirripedia</taxon>
        <taxon>Thoracica</taxon>
        <taxon>Thoracicalcarea</taxon>
        <taxon>Balanomorpha</taxon>
        <taxon>Balanoidea</taxon>
        <taxon>Balanidae</taxon>
        <taxon>Amphibalaninae</taxon>
        <taxon>Amphibalanus</taxon>
    </lineage>
</organism>
<comment type="similarity">
    <text evidence="2">Belongs to the HEXIM family.</text>
</comment>
<dbReference type="AlphaFoldDB" id="A0A6A4X750"/>
<dbReference type="Proteomes" id="UP000440578">
    <property type="component" value="Unassembled WGS sequence"/>
</dbReference>
<protein>
    <submittedName>
        <fullName evidence="9">Uncharacterized protein</fullName>
    </submittedName>
</protein>
<comment type="subcellular location">
    <subcellularLocation>
        <location evidence="1">Nucleus</location>
    </subcellularLocation>
</comment>
<feature type="region of interest" description="Disordered" evidence="8">
    <location>
        <begin position="1"/>
        <end position="148"/>
    </location>
</feature>
<keyword evidence="10" id="KW-1185">Reference proteome</keyword>
<dbReference type="GO" id="GO:0005737">
    <property type="term" value="C:cytoplasm"/>
    <property type="evidence" value="ECO:0007669"/>
    <property type="project" value="InterPro"/>
</dbReference>
<keyword evidence="7" id="KW-0539">Nucleus</keyword>
<evidence type="ECO:0000256" key="4">
    <source>
        <dbReference type="ARBA" id="ARBA00023015"/>
    </source>
</evidence>
<dbReference type="InterPro" id="IPR024872">
    <property type="entry name" value="HEXIM"/>
</dbReference>
<gene>
    <name evidence="9" type="ORF">FJT64_001655</name>
</gene>
<feature type="compositionally biased region" description="Polar residues" evidence="8">
    <location>
        <begin position="180"/>
        <end position="191"/>
    </location>
</feature>
<feature type="region of interest" description="Disordered" evidence="8">
    <location>
        <begin position="177"/>
        <end position="199"/>
    </location>
</feature>
<dbReference type="PANTHER" id="PTHR13469:SF9">
    <property type="entry name" value="HEXAMETHYLENE BIS-ACETAMIDE-INDUCIBLE PROTEIN"/>
    <property type="match status" value="1"/>
</dbReference>
<evidence type="ECO:0000313" key="10">
    <source>
        <dbReference type="Proteomes" id="UP000440578"/>
    </source>
</evidence>
<keyword evidence="3" id="KW-0678">Repressor</keyword>
<evidence type="ECO:0000256" key="8">
    <source>
        <dbReference type="SAM" id="MobiDB-lite"/>
    </source>
</evidence>
<dbReference type="GO" id="GO:0097322">
    <property type="term" value="F:7SK snRNA binding"/>
    <property type="evidence" value="ECO:0007669"/>
    <property type="project" value="TreeGrafter"/>
</dbReference>
<keyword evidence="4" id="KW-0805">Transcription regulation</keyword>
<dbReference type="GO" id="GO:0004861">
    <property type="term" value="F:cyclin-dependent protein serine/threonine kinase inhibitor activity"/>
    <property type="evidence" value="ECO:0007669"/>
    <property type="project" value="InterPro"/>
</dbReference>
<feature type="compositionally biased region" description="Basic residues" evidence="8">
    <location>
        <begin position="60"/>
        <end position="74"/>
    </location>
</feature>
<evidence type="ECO:0000256" key="2">
    <source>
        <dbReference type="ARBA" id="ARBA00008409"/>
    </source>
</evidence>
<evidence type="ECO:0000256" key="3">
    <source>
        <dbReference type="ARBA" id="ARBA00022491"/>
    </source>
</evidence>
<proteinExistence type="inferred from homology"/>
<evidence type="ECO:0000256" key="1">
    <source>
        <dbReference type="ARBA" id="ARBA00004123"/>
    </source>
</evidence>
<dbReference type="Pfam" id="PF15313">
    <property type="entry name" value="HEXIM"/>
    <property type="match status" value="1"/>
</dbReference>
<evidence type="ECO:0000256" key="6">
    <source>
        <dbReference type="ARBA" id="ARBA00023163"/>
    </source>
</evidence>
<dbReference type="OrthoDB" id="10058500at2759"/>
<reference evidence="9 10" key="1">
    <citation type="submission" date="2019-07" db="EMBL/GenBank/DDBJ databases">
        <title>Draft genome assembly of a fouling barnacle, Amphibalanus amphitrite (Darwin, 1854): The first reference genome for Thecostraca.</title>
        <authorList>
            <person name="Kim W."/>
        </authorList>
    </citation>
    <scope>NUCLEOTIDE SEQUENCE [LARGE SCALE GENOMIC DNA]</scope>
    <source>
        <strain evidence="9">SNU_AA5</strain>
        <tissue evidence="9">Soma without cirri and trophi</tissue>
    </source>
</reference>